<evidence type="ECO:0000313" key="2">
    <source>
        <dbReference type="Proteomes" id="UP001163823"/>
    </source>
</evidence>
<name>A0AAD7PJ14_QUISA</name>
<evidence type="ECO:0000313" key="1">
    <source>
        <dbReference type="EMBL" id="KAJ7957388.1"/>
    </source>
</evidence>
<organism evidence="1 2">
    <name type="scientific">Quillaja saponaria</name>
    <name type="common">Soap bark tree</name>
    <dbReference type="NCBI Taxonomy" id="32244"/>
    <lineage>
        <taxon>Eukaryota</taxon>
        <taxon>Viridiplantae</taxon>
        <taxon>Streptophyta</taxon>
        <taxon>Embryophyta</taxon>
        <taxon>Tracheophyta</taxon>
        <taxon>Spermatophyta</taxon>
        <taxon>Magnoliopsida</taxon>
        <taxon>eudicotyledons</taxon>
        <taxon>Gunneridae</taxon>
        <taxon>Pentapetalae</taxon>
        <taxon>rosids</taxon>
        <taxon>fabids</taxon>
        <taxon>Fabales</taxon>
        <taxon>Quillajaceae</taxon>
        <taxon>Quillaja</taxon>
    </lineage>
</organism>
<gene>
    <name evidence="1" type="ORF">O6P43_023697</name>
</gene>
<dbReference type="KEGG" id="qsa:O6P43_023697"/>
<reference evidence="1" key="1">
    <citation type="journal article" date="2023" name="Science">
        <title>Elucidation of the pathway for biosynthesis of saponin adjuvants from the soapbark tree.</title>
        <authorList>
            <person name="Reed J."/>
            <person name="Orme A."/>
            <person name="El-Demerdash A."/>
            <person name="Owen C."/>
            <person name="Martin L.B.B."/>
            <person name="Misra R.C."/>
            <person name="Kikuchi S."/>
            <person name="Rejzek M."/>
            <person name="Martin A.C."/>
            <person name="Harkess A."/>
            <person name="Leebens-Mack J."/>
            <person name="Louveau T."/>
            <person name="Stephenson M.J."/>
            <person name="Osbourn A."/>
        </authorList>
    </citation>
    <scope>NUCLEOTIDE SEQUENCE</scope>
    <source>
        <strain evidence="1">S10</strain>
    </source>
</reference>
<sequence length="67" mass="7627">MFQVLVFMQPALRVSIRASPTTWNTSAIAENFPTMCLSILWIDESELGWYCRGKNERGGNGVIGYLW</sequence>
<accession>A0AAD7PJ14</accession>
<keyword evidence="2" id="KW-1185">Reference proteome</keyword>
<protein>
    <submittedName>
        <fullName evidence="1">Uncharacterized protein</fullName>
    </submittedName>
</protein>
<dbReference type="AlphaFoldDB" id="A0AAD7PJ14"/>
<proteinExistence type="predicted"/>
<dbReference type="EMBL" id="JARAOO010000009">
    <property type="protein sequence ID" value="KAJ7957388.1"/>
    <property type="molecule type" value="Genomic_DNA"/>
</dbReference>
<dbReference type="Proteomes" id="UP001163823">
    <property type="component" value="Chromosome 9"/>
</dbReference>
<comment type="caution">
    <text evidence="1">The sequence shown here is derived from an EMBL/GenBank/DDBJ whole genome shotgun (WGS) entry which is preliminary data.</text>
</comment>